<dbReference type="EMBL" id="JACHWS010000001">
    <property type="protein sequence ID" value="MBB3036614.1"/>
    <property type="molecule type" value="Genomic_DNA"/>
</dbReference>
<name>A0A839RKB3_9ACTN</name>
<dbReference type="AlphaFoldDB" id="A0A839RKB3"/>
<reference evidence="1 2" key="1">
    <citation type="submission" date="2020-08" db="EMBL/GenBank/DDBJ databases">
        <title>Sequencing the genomes of 1000 actinobacteria strains.</title>
        <authorList>
            <person name="Klenk H.-P."/>
        </authorList>
    </citation>
    <scope>NUCLEOTIDE SEQUENCE [LARGE SCALE GENOMIC DNA]</scope>
    <source>
        <strain evidence="1 2">DSM 45258</strain>
    </source>
</reference>
<organism evidence="1 2">
    <name type="scientific">Hoyosella altamirensis</name>
    <dbReference type="NCBI Taxonomy" id="616997"/>
    <lineage>
        <taxon>Bacteria</taxon>
        <taxon>Bacillati</taxon>
        <taxon>Actinomycetota</taxon>
        <taxon>Actinomycetes</taxon>
        <taxon>Mycobacteriales</taxon>
        <taxon>Hoyosellaceae</taxon>
        <taxon>Hoyosella</taxon>
    </lineage>
</organism>
<dbReference type="InterPro" id="IPR023393">
    <property type="entry name" value="START-like_dom_sf"/>
</dbReference>
<dbReference type="SUPFAM" id="SSF55961">
    <property type="entry name" value="Bet v1-like"/>
    <property type="match status" value="1"/>
</dbReference>
<comment type="caution">
    <text evidence="1">The sequence shown here is derived from an EMBL/GenBank/DDBJ whole genome shotgun (WGS) entry which is preliminary data.</text>
</comment>
<dbReference type="RefSeq" id="WP_221194680.1">
    <property type="nucleotide sequence ID" value="NZ_BDDI01000010.1"/>
</dbReference>
<accession>A0A839RKB3</accession>
<protein>
    <submittedName>
        <fullName evidence="1">Uncharacterized protein</fullName>
    </submittedName>
</protein>
<gene>
    <name evidence="1" type="ORF">FHU29_001048</name>
</gene>
<keyword evidence="2" id="KW-1185">Reference proteome</keyword>
<evidence type="ECO:0000313" key="1">
    <source>
        <dbReference type="EMBL" id="MBB3036614.1"/>
    </source>
</evidence>
<sequence length="166" mass="19341">MIVPYVPDAEEMLDVPDVECWADLVGVDRTIAYRWLDDCRKRDKWWIPAHFGLSDGVCFSDIWTRKANQAAMTIGRYCDGAELEFEQFECEEPDRGLQWRMTFRFADLPDHRVLGALARGEGTRLSVHLSNWRPTIVDAVASAEYRMLWNQRLERLVDCIRKETNG</sequence>
<dbReference type="Gene3D" id="3.30.530.20">
    <property type="match status" value="1"/>
</dbReference>
<proteinExistence type="predicted"/>
<evidence type="ECO:0000313" key="2">
    <source>
        <dbReference type="Proteomes" id="UP000567922"/>
    </source>
</evidence>
<dbReference type="Proteomes" id="UP000567922">
    <property type="component" value="Unassembled WGS sequence"/>
</dbReference>